<proteinExistence type="inferred from homology"/>
<keyword evidence="2 6" id="KW-0689">Ribosomal protein</keyword>
<evidence type="ECO:0000256" key="3">
    <source>
        <dbReference type="ARBA" id="ARBA00023274"/>
    </source>
</evidence>
<gene>
    <name evidence="8" type="primary">LOC108680474</name>
</gene>
<name>A0A8B7PHI7_HYAAZ</name>
<dbReference type="AlphaFoldDB" id="A0A8B7PHI7"/>
<evidence type="ECO:0000256" key="1">
    <source>
        <dbReference type="ARBA" id="ARBA00009451"/>
    </source>
</evidence>
<dbReference type="GO" id="GO:0005762">
    <property type="term" value="C:mitochondrial large ribosomal subunit"/>
    <property type="evidence" value="ECO:0007669"/>
    <property type="project" value="TreeGrafter"/>
</dbReference>
<dbReference type="KEGG" id="hazt:108680474"/>
<dbReference type="Pfam" id="PF00237">
    <property type="entry name" value="Ribosomal_L22"/>
    <property type="match status" value="1"/>
</dbReference>
<dbReference type="CTD" id="29093"/>
<keyword evidence="7" id="KW-1185">Reference proteome</keyword>
<dbReference type="Gene3D" id="3.90.470.10">
    <property type="entry name" value="Ribosomal protein L22/L17"/>
    <property type="match status" value="1"/>
</dbReference>
<comment type="similarity">
    <text evidence="1 6">Belongs to the universal ribosomal protein uL22 family.</text>
</comment>
<evidence type="ECO:0000256" key="2">
    <source>
        <dbReference type="ARBA" id="ARBA00022980"/>
    </source>
</evidence>
<dbReference type="InterPro" id="IPR001063">
    <property type="entry name" value="Ribosomal_uL22"/>
</dbReference>
<evidence type="ECO:0000256" key="5">
    <source>
        <dbReference type="ARBA" id="ARBA00035506"/>
    </source>
</evidence>
<organism evidence="7 8">
    <name type="scientific">Hyalella azteca</name>
    <name type="common">Amphipod</name>
    <dbReference type="NCBI Taxonomy" id="294128"/>
    <lineage>
        <taxon>Eukaryota</taxon>
        <taxon>Metazoa</taxon>
        <taxon>Ecdysozoa</taxon>
        <taxon>Arthropoda</taxon>
        <taxon>Crustacea</taxon>
        <taxon>Multicrustacea</taxon>
        <taxon>Malacostraca</taxon>
        <taxon>Eumalacostraca</taxon>
        <taxon>Peracarida</taxon>
        <taxon>Amphipoda</taxon>
        <taxon>Senticaudata</taxon>
        <taxon>Talitrida</taxon>
        <taxon>Talitroidea</taxon>
        <taxon>Hyalellidae</taxon>
        <taxon>Hyalella</taxon>
    </lineage>
</organism>
<dbReference type="CDD" id="cd00336">
    <property type="entry name" value="Ribosomal_L22"/>
    <property type="match status" value="1"/>
</dbReference>
<evidence type="ECO:0000256" key="6">
    <source>
        <dbReference type="RuleBase" id="RU004005"/>
    </source>
</evidence>
<dbReference type="GO" id="GO:0006412">
    <property type="term" value="P:translation"/>
    <property type="evidence" value="ECO:0007669"/>
    <property type="project" value="InterPro"/>
</dbReference>
<keyword evidence="3 6" id="KW-0687">Ribonucleoprotein</keyword>
<reference evidence="8" key="1">
    <citation type="submission" date="2025-08" db="UniProtKB">
        <authorList>
            <consortium name="RefSeq"/>
        </authorList>
    </citation>
    <scope>IDENTIFICATION</scope>
    <source>
        <tissue evidence="8">Whole organism</tissue>
    </source>
</reference>
<protein>
    <recommendedName>
        <fullName evidence="4">Large ribosomal subunit protein uL22m</fullName>
    </recommendedName>
    <alternativeName>
        <fullName evidence="5">39S ribosomal protein L22, mitochondrial</fullName>
    </alternativeName>
</protein>
<dbReference type="SUPFAM" id="SSF54843">
    <property type="entry name" value="Ribosomal protein L22"/>
    <property type="match status" value="1"/>
</dbReference>
<sequence>MLNYIARVASSTLLNCSRSSACTWSHLNNFSGISKQLQDLQSLSSPVLLTRLHVSAQLNVNNDGLKYPPYDEEVSAFHRHNLKKYPPQQPGEPPRPAFVCHEKRNIKYYPKKMEVVARFIRGMSIEDAINQLKFCPMKGAVDVLETLLEAQKMAVEEHNVEFASNLWVSESFCLKDSVIKTIRRHSKMRIGVVKHRYVHYCCTLEEGKPPEHYYHYRRPLQPQEQLEEWLQEKRDRVIPYGL</sequence>
<evidence type="ECO:0000313" key="7">
    <source>
        <dbReference type="Proteomes" id="UP000694843"/>
    </source>
</evidence>
<dbReference type="PANTHER" id="PTHR13501">
    <property type="entry name" value="CHLOROPLAST 50S RIBOSOMAL PROTEIN L22-RELATED"/>
    <property type="match status" value="1"/>
</dbReference>
<dbReference type="Proteomes" id="UP000694843">
    <property type="component" value="Unplaced"/>
</dbReference>
<dbReference type="OrthoDB" id="416470at2759"/>
<evidence type="ECO:0000313" key="8">
    <source>
        <dbReference type="RefSeq" id="XP_018024786.1"/>
    </source>
</evidence>
<accession>A0A8B7PHI7</accession>
<dbReference type="PANTHER" id="PTHR13501:SF8">
    <property type="entry name" value="LARGE RIBOSOMAL SUBUNIT PROTEIN UL22M"/>
    <property type="match status" value="1"/>
</dbReference>
<dbReference type="InterPro" id="IPR036394">
    <property type="entry name" value="Ribosomal_uL22_sf"/>
</dbReference>
<evidence type="ECO:0000256" key="4">
    <source>
        <dbReference type="ARBA" id="ARBA00035286"/>
    </source>
</evidence>
<dbReference type="OMA" id="PAYVCHQ"/>
<dbReference type="GO" id="GO:0003735">
    <property type="term" value="F:structural constituent of ribosome"/>
    <property type="evidence" value="ECO:0007669"/>
    <property type="project" value="InterPro"/>
</dbReference>
<dbReference type="RefSeq" id="XP_018024786.1">
    <property type="nucleotide sequence ID" value="XM_018169297.2"/>
</dbReference>
<dbReference type="GeneID" id="108680474"/>
<dbReference type="InterPro" id="IPR047867">
    <property type="entry name" value="Ribosomal_uL22_bac/org-type"/>
</dbReference>